<evidence type="ECO:0000256" key="2">
    <source>
        <dbReference type="ARBA" id="ARBA00022448"/>
    </source>
</evidence>
<feature type="transmembrane region" description="Helical" evidence="6">
    <location>
        <begin position="72"/>
        <end position="94"/>
    </location>
</feature>
<dbReference type="GO" id="GO:0016020">
    <property type="term" value="C:membrane"/>
    <property type="evidence" value="ECO:0007669"/>
    <property type="project" value="UniProtKB-SubCell"/>
</dbReference>
<keyword evidence="5 6" id="KW-0472">Membrane</keyword>
<feature type="transmembrane region" description="Helical" evidence="6">
    <location>
        <begin position="219"/>
        <end position="239"/>
    </location>
</feature>
<organism evidence="7 8">
    <name type="scientific">Ustilaginoidea virens</name>
    <name type="common">Rice false smut fungus</name>
    <name type="synonym">Villosiclava virens</name>
    <dbReference type="NCBI Taxonomy" id="1159556"/>
    <lineage>
        <taxon>Eukaryota</taxon>
        <taxon>Fungi</taxon>
        <taxon>Dikarya</taxon>
        <taxon>Ascomycota</taxon>
        <taxon>Pezizomycotina</taxon>
        <taxon>Sordariomycetes</taxon>
        <taxon>Hypocreomycetidae</taxon>
        <taxon>Hypocreales</taxon>
        <taxon>Clavicipitaceae</taxon>
        <taxon>Ustilaginoidea</taxon>
    </lineage>
</organism>
<dbReference type="Pfam" id="PF13520">
    <property type="entry name" value="AA_permease_2"/>
    <property type="match status" value="1"/>
</dbReference>
<evidence type="ECO:0008006" key="9">
    <source>
        <dbReference type="Google" id="ProtNLM"/>
    </source>
</evidence>
<accession>A0A8E5HTA3</accession>
<comment type="subcellular location">
    <subcellularLocation>
        <location evidence="1">Membrane</location>
        <topology evidence="1">Multi-pass membrane protein</topology>
    </subcellularLocation>
</comment>
<dbReference type="Proteomes" id="UP000027002">
    <property type="component" value="Chromosome 4"/>
</dbReference>
<feature type="transmembrane region" description="Helical" evidence="6">
    <location>
        <begin position="507"/>
        <end position="528"/>
    </location>
</feature>
<feature type="transmembrane region" description="Helical" evidence="6">
    <location>
        <begin position="482"/>
        <end position="501"/>
    </location>
</feature>
<evidence type="ECO:0000313" key="7">
    <source>
        <dbReference type="EMBL" id="QUC21245.1"/>
    </source>
</evidence>
<dbReference type="EMBL" id="CP072756">
    <property type="protein sequence ID" value="QUC21245.1"/>
    <property type="molecule type" value="Genomic_DNA"/>
</dbReference>
<dbReference type="Gene3D" id="1.20.1740.10">
    <property type="entry name" value="Amino acid/polyamine transporter I"/>
    <property type="match status" value="1"/>
</dbReference>
<dbReference type="KEGG" id="uvi:66066265"/>
<dbReference type="GO" id="GO:0022857">
    <property type="term" value="F:transmembrane transporter activity"/>
    <property type="evidence" value="ECO:0007669"/>
    <property type="project" value="InterPro"/>
</dbReference>
<keyword evidence="8" id="KW-1185">Reference proteome</keyword>
<name>A0A8E5HTA3_USTVR</name>
<evidence type="ECO:0000256" key="1">
    <source>
        <dbReference type="ARBA" id="ARBA00004141"/>
    </source>
</evidence>
<dbReference type="AlphaFoldDB" id="A0A8E5HTA3"/>
<proteinExistence type="predicted"/>
<protein>
    <recommendedName>
        <fullName evidence="9">Amino acid permease</fullName>
    </recommendedName>
</protein>
<dbReference type="RefSeq" id="XP_042998918.1">
    <property type="nucleotide sequence ID" value="XM_043142985.1"/>
</dbReference>
<keyword evidence="2" id="KW-0813">Transport</keyword>
<evidence type="ECO:0000256" key="4">
    <source>
        <dbReference type="ARBA" id="ARBA00022989"/>
    </source>
</evidence>
<keyword evidence="4 6" id="KW-1133">Transmembrane helix</keyword>
<gene>
    <name evidence="7" type="ORF">UV8b_05488</name>
</gene>
<feature type="transmembrane region" description="Helical" evidence="6">
    <location>
        <begin position="438"/>
        <end position="461"/>
    </location>
</feature>
<dbReference type="PANTHER" id="PTHR45649">
    <property type="entry name" value="AMINO-ACID PERMEASE BAT1"/>
    <property type="match status" value="1"/>
</dbReference>
<dbReference type="GeneID" id="66066265"/>
<feature type="transmembrane region" description="Helical" evidence="6">
    <location>
        <begin position="310"/>
        <end position="332"/>
    </location>
</feature>
<evidence type="ECO:0000256" key="3">
    <source>
        <dbReference type="ARBA" id="ARBA00022692"/>
    </source>
</evidence>
<evidence type="ECO:0000256" key="6">
    <source>
        <dbReference type="SAM" id="Phobius"/>
    </source>
</evidence>
<dbReference type="InterPro" id="IPR002293">
    <property type="entry name" value="AA/rel_permease1"/>
</dbReference>
<dbReference type="PIRSF" id="PIRSF006060">
    <property type="entry name" value="AA_transporter"/>
    <property type="match status" value="1"/>
</dbReference>
<evidence type="ECO:0000313" key="8">
    <source>
        <dbReference type="Proteomes" id="UP000027002"/>
    </source>
</evidence>
<sequence>MPKVWIMSSNAILPSAKADACDREGSGLLSPPGQHLEQGEVDARVMSRDDEMLARMGYKQELNRGLGLFENWAATFACMNFVSGMPVLFGWVMMTGGPQAAVTSWSLVSTVSCALALALAEIGAALPTAGGIYFWTYSLGGPEWGPFLSWMTAWWNWSAWVLAVPGTQQGATNFLISALQINYPRAAYLGDGWFSLLVILAGLIIALIPNVTSQRWLRLYFRFAMAIFFVLLLLFWIWFPVAASGKFQSADFVFKKFHNGINRGPAKQASDTYCWIISLLFGAWEFGGYDASAHLAEETKDASKTVARGMWLSTLSTTILSIPTLIMILFCVQNFEALTTAEYANNWAEFLVQVVGSRGATAILVMNWIDCTCATAAVILSAQRVTFAISRDNILPGSSLFKKVSGANSAPINSALLVVFIAAAVSCTVLGSSVAFGAITATTVICQSMSYLFVLITRHTLGTKRFQPAAWNLGRLSQPMGYFCILWLSFLSVILLLPQVFPVTLEALNYSPICLLIVTLVSVIGWIFPKRGGRYWFKGPSKTLPDGAT</sequence>
<reference evidence="7" key="1">
    <citation type="submission" date="2020-03" db="EMBL/GenBank/DDBJ databases">
        <title>A mixture of massive structural variations and highly conserved coding sequences in Ustilaginoidea virens genome.</title>
        <authorList>
            <person name="Zhang K."/>
            <person name="Zhao Z."/>
            <person name="Zhang Z."/>
            <person name="Li Y."/>
            <person name="Hsiang T."/>
            <person name="Sun W."/>
        </authorList>
    </citation>
    <scope>NUCLEOTIDE SEQUENCE</scope>
    <source>
        <strain evidence="7">UV-8b</strain>
    </source>
</reference>
<evidence type="ECO:0000256" key="5">
    <source>
        <dbReference type="ARBA" id="ARBA00023136"/>
    </source>
</evidence>
<dbReference type="OrthoDB" id="10054429at2759"/>
<keyword evidence="3 6" id="KW-0812">Transmembrane</keyword>
<dbReference type="PANTHER" id="PTHR45649:SF13">
    <property type="entry name" value="THIAMINE TRANSPORTER THI9"/>
    <property type="match status" value="1"/>
</dbReference>
<feature type="transmembrane region" description="Helical" evidence="6">
    <location>
        <begin position="114"/>
        <end position="135"/>
    </location>
</feature>
<feature type="transmembrane region" description="Helical" evidence="6">
    <location>
        <begin position="412"/>
        <end position="432"/>
    </location>
</feature>
<feature type="transmembrane region" description="Helical" evidence="6">
    <location>
        <begin position="186"/>
        <end position="207"/>
    </location>
</feature>